<dbReference type="GO" id="GO:0043565">
    <property type="term" value="F:sequence-specific DNA binding"/>
    <property type="evidence" value="ECO:0007669"/>
    <property type="project" value="InterPro"/>
</dbReference>
<feature type="domain" description="HTH araC/xylS-type" evidence="7">
    <location>
        <begin position="418"/>
        <end position="526"/>
    </location>
</feature>
<dbReference type="SUPFAM" id="SSF48452">
    <property type="entry name" value="TPR-like"/>
    <property type="match status" value="1"/>
</dbReference>
<feature type="transmembrane region" description="Helical" evidence="5">
    <location>
        <begin position="352"/>
        <end position="372"/>
    </location>
</feature>
<dbReference type="Pfam" id="PF13181">
    <property type="entry name" value="TPR_8"/>
    <property type="match status" value="1"/>
</dbReference>
<keyword evidence="5" id="KW-0812">Transmembrane</keyword>
<evidence type="ECO:0000256" key="2">
    <source>
        <dbReference type="ARBA" id="ARBA00023125"/>
    </source>
</evidence>
<dbReference type="PROSITE" id="PS01124">
    <property type="entry name" value="HTH_ARAC_FAMILY_2"/>
    <property type="match status" value="1"/>
</dbReference>
<evidence type="ECO:0000313" key="8">
    <source>
        <dbReference type="EMBL" id="SHL30615.1"/>
    </source>
</evidence>
<feature type="chain" id="PRO_5009923288" evidence="6">
    <location>
        <begin position="23"/>
        <end position="533"/>
    </location>
</feature>
<evidence type="ECO:0000259" key="7">
    <source>
        <dbReference type="PROSITE" id="PS01124"/>
    </source>
</evidence>
<dbReference type="InterPro" id="IPR018060">
    <property type="entry name" value="HTH_AraC"/>
</dbReference>
<dbReference type="Proteomes" id="UP000184069">
    <property type="component" value="Unassembled WGS sequence"/>
</dbReference>
<keyword evidence="1" id="KW-0805">Transcription regulation</keyword>
<keyword evidence="3" id="KW-0804">Transcription</keyword>
<gene>
    <name evidence="8" type="ORF">SAMN05444407_103263</name>
</gene>
<keyword evidence="2 8" id="KW-0238">DNA-binding</keyword>
<dbReference type="PROSITE" id="PS50005">
    <property type="entry name" value="TPR"/>
    <property type="match status" value="1"/>
</dbReference>
<dbReference type="Gene3D" id="1.10.10.60">
    <property type="entry name" value="Homeodomain-like"/>
    <property type="match status" value="2"/>
</dbReference>
<evidence type="ECO:0000256" key="5">
    <source>
        <dbReference type="SAM" id="Phobius"/>
    </source>
</evidence>
<dbReference type="Pfam" id="PF12833">
    <property type="entry name" value="HTH_18"/>
    <property type="match status" value="1"/>
</dbReference>
<dbReference type="PANTHER" id="PTHR43280">
    <property type="entry name" value="ARAC-FAMILY TRANSCRIPTIONAL REGULATOR"/>
    <property type="match status" value="1"/>
</dbReference>
<dbReference type="EMBL" id="FRBM01000003">
    <property type="protein sequence ID" value="SHL30615.1"/>
    <property type="molecule type" value="Genomic_DNA"/>
</dbReference>
<dbReference type="SMART" id="SM00342">
    <property type="entry name" value="HTH_ARAC"/>
    <property type="match status" value="1"/>
</dbReference>
<dbReference type="InterPro" id="IPR011990">
    <property type="entry name" value="TPR-like_helical_dom_sf"/>
</dbReference>
<evidence type="ECO:0000256" key="1">
    <source>
        <dbReference type="ARBA" id="ARBA00023015"/>
    </source>
</evidence>
<protein>
    <submittedName>
        <fullName evidence="8">AraC-type DNA-binding protein</fullName>
    </submittedName>
</protein>
<dbReference type="SUPFAM" id="SSF46689">
    <property type="entry name" value="Homeodomain-like"/>
    <property type="match status" value="1"/>
</dbReference>
<keyword evidence="5" id="KW-0472">Membrane</keyword>
<keyword evidence="5" id="KW-1133">Transmembrane helix</keyword>
<evidence type="ECO:0000313" key="9">
    <source>
        <dbReference type="Proteomes" id="UP000184069"/>
    </source>
</evidence>
<dbReference type="InterPro" id="IPR009057">
    <property type="entry name" value="Homeodomain-like_sf"/>
</dbReference>
<evidence type="ECO:0000256" key="3">
    <source>
        <dbReference type="ARBA" id="ARBA00023163"/>
    </source>
</evidence>
<reference evidence="8 9" key="1">
    <citation type="submission" date="2016-11" db="EMBL/GenBank/DDBJ databases">
        <authorList>
            <person name="Jaros S."/>
            <person name="Januszkiewicz K."/>
            <person name="Wedrychowicz H."/>
        </authorList>
    </citation>
    <scope>NUCLEOTIDE SEQUENCE [LARGE SCALE GENOMIC DNA]</scope>
    <source>
        <strain evidence="8 9">DSM 27621</strain>
    </source>
</reference>
<dbReference type="GO" id="GO:0003700">
    <property type="term" value="F:DNA-binding transcription factor activity"/>
    <property type="evidence" value="ECO:0007669"/>
    <property type="project" value="InterPro"/>
</dbReference>
<dbReference type="AlphaFoldDB" id="A0A1M6ZJX9"/>
<feature type="signal peptide" evidence="6">
    <location>
        <begin position="1"/>
        <end position="22"/>
    </location>
</feature>
<evidence type="ECO:0000256" key="4">
    <source>
        <dbReference type="PROSITE-ProRule" id="PRU00339"/>
    </source>
</evidence>
<keyword evidence="4" id="KW-0802">TPR repeat</keyword>
<proteinExistence type="predicted"/>
<dbReference type="PANTHER" id="PTHR43280:SF34">
    <property type="entry name" value="ARAC-FAMILY TRANSCRIPTIONAL REGULATOR"/>
    <property type="match status" value="1"/>
</dbReference>
<feature type="repeat" description="TPR" evidence="4">
    <location>
        <begin position="251"/>
        <end position="284"/>
    </location>
</feature>
<organism evidence="8 9">
    <name type="scientific">Chryseobacterium contaminans</name>
    <dbReference type="NCBI Taxonomy" id="1423959"/>
    <lineage>
        <taxon>Bacteria</taxon>
        <taxon>Pseudomonadati</taxon>
        <taxon>Bacteroidota</taxon>
        <taxon>Flavobacteriia</taxon>
        <taxon>Flavobacteriales</taxon>
        <taxon>Weeksellaceae</taxon>
        <taxon>Chryseobacterium group</taxon>
        <taxon>Chryseobacterium</taxon>
    </lineage>
</organism>
<name>A0A1M6ZJX9_9FLAO</name>
<sequence>MIKNFSLKFLFFLLFTSPLFPAQTPAIKNEEKQIMAQYDLIEYNDVGRLTNMDDLQNMVSKSKQINFAPGELRGLILLQRNALRRGNYNLSGKYGDEAEKLAQAEDNNYALGLIQLNKACVAIGLGLPAEAKNILESNSYGEKMDNVADKNIYLCNSYMLLASIYSDMGAKKTMLQYQKKSLEILESTPIDTLTDYQKIRYYYLEIFQLMNLGLAYAFNPKNPRLDLAEPYFKKALGYAETHPQYFKLCDIEVYESVSAFYYEKKDYHKSIEFSQKVLELERKKKKPEERLAAYENIKDAYNALGNKEQELKYLTLYTNLNDSIKNAQKVSIINQSQKKINTYKDASNKNRLIIIVTASGIILLIVFLFWNYNRKKDREHRKKYDDLISELKHKSTEPNESSEVKDQIVSNISSETEKKLLKKLETFENSEKFLKKGINIAYLSNLLNTNPKYLSEVIKNYKSQNFNAYINSLRINYIVDHLYNDPKYREYKISYLAEECGYASSQVFVIAFKKEKGVTPSYFINQLNSVETV</sequence>
<dbReference type="InterPro" id="IPR019734">
    <property type="entry name" value="TPR_rpt"/>
</dbReference>
<dbReference type="Gene3D" id="1.25.40.10">
    <property type="entry name" value="Tetratricopeptide repeat domain"/>
    <property type="match status" value="1"/>
</dbReference>
<keyword evidence="6" id="KW-0732">Signal</keyword>
<evidence type="ECO:0000256" key="6">
    <source>
        <dbReference type="SAM" id="SignalP"/>
    </source>
</evidence>
<dbReference type="STRING" id="1423959.SAMN05444407_103263"/>
<accession>A0A1M6ZJX9</accession>